<dbReference type="GO" id="GO:0030077">
    <property type="term" value="C:plasma membrane light-harvesting complex"/>
    <property type="evidence" value="ECO:0007669"/>
    <property type="project" value="InterPro"/>
</dbReference>
<feature type="compositionally biased region" description="Basic and acidic residues" evidence="1">
    <location>
        <begin position="177"/>
        <end position="186"/>
    </location>
</feature>
<dbReference type="EMBL" id="LN483071">
    <property type="protein sequence ID" value="CEA09235.1"/>
    <property type="molecule type" value="Genomic_DNA"/>
</dbReference>
<evidence type="ECO:0000259" key="2">
    <source>
        <dbReference type="Pfam" id="PF05239"/>
    </source>
</evidence>
<feature type="compositionally biased region" description="Gly residues" evidence="1">
    <location>
        <begin position="314"/>
        <end position="335"/>
    </location>
</feature>
<feature type="domain" description="DUF2382" evidence="3">
    <location>
        <begin position="178"/>
        <end position="289"/>
    </location>
</feature>
<sequence>MINNQQVEGLMSGSGNVLGPNGDRIGAVGTFYLDDQTNEPAWVTVNTGLFGGNESFVPLSEATVEGVDVLVPYSKDEVKNAPQVESDGSISPEEEVMLYRYYGFSYDDGSSESSGTDSSGTSGGLGTDTSGTHSGMSGTSSGLSGSDTGTHSSGTSGLSGTGTSDSSGTRGANIDDAMTRSEERLDIGTQKRTVGKARLRKYVVTDTVTQQVPVSREEVRIEREPITEENIDAALSGPEITENEYEVTLEAEEPVVSKHTEPVERVRLEKEKVTGTSNVSEDVQKERIETDVSDAESSGRHVSGNSSGLDDSSGMGGSGGSGGSSGHGSGSGDSR</sequence>
<feature type="region of interest" description="Disordered" evidence="1">
    <location>
        <begin position="109"/>
        <end position="189"/>
    </location>
</feature>
<dbReference type="AlphaFoldDB" id="A0A078MSI4"/>
<evidence type="ECO:0008006" key="5">
    <source>
        <dbReference type="Google" id="ProtNLM"/>
    </source>
</evidence>
<dbReference type="GO" id="GO:0019684">
    <property type="term" value="P:photosynthesis, light reaction"/>
    <property type="evidence" value="ECO:0007669"/>
    <property type="project" value="InterPro"/>
</dbReference>
<evidence type="ECO:0000259" key="3">
    <source>
        <dbReference type="Pfam" id="PF09557"/>
    </source>
</evidence>
<feature type="compositionally biased region" description="Low complexity" evidence="1">
    <location>
        <begin position="127"/>
        <end position="169"/>
    </location>
</feature>
<reference evidence="4" key="1">
    <citation type="submission" date="2014-07" db="EMBL/GenBank/DDBJ databases">
        <authorList>
            <person name="Urmite Genomes Urmite Genomes"/>
        </authorList>
    </citation>
    <scope>NUCLEOTIDE SEQUENCE</scope>
    <source>
        <strain evidence="4">11W110_air</strain>
    </source>
</reference>
<dbReference type="PATRIC" id="fig|1461584.3.peg.2575"/>
<dbReference type="Pfam" id="PF05239">
    <property type="entry name" value="PRC"/>
    <property type="match status" value="1"/>
</dbReference>
<organism evidence="4">
    <name type="scientific">Arthrobacter saudimassiliensis</name>
    <dbReference type="NCBI Taxonomy" id="1461584"/>
    <lineage>
        <taxon>Bacteria</taxon>
        <taxon>Bacillati</taxon>
        <taxon>Actinomycetota</taxon>
        <taxon>Actinomycetes</taxon>
        <taxon>Micrococcales</taxon>
        <taxon>Micrococcaceae</taxon>
        <taxon>Arthrobacter</taxon>
    </lineage>
</organism>
<protein>
    <recommendedName>
        <fullName evidence="5">Stress response protein YsnF</fullName>
    </recommendedName>
</protein>
<feature type="compositionally biased region" description="Basic and acidic residues" evidence="1">
    <location>
        <begin position="255"/>
        <end position="273"/>
    </location>
</feature>
<dbReference type="InterPro" id="IPR011033">
    <property type="entry name" value="PRC_barrel-like_sf"/>
</dbReference>
<evidence type="ECO:0000313" key="4">
    <source>
        <dbReference type="EMBL" id="CEA09235.1"/>
    </source>
</evidence>
<dbReference type="InterPro" id="IPR052967">
    <property type="entry name" value="Stress_Response_Assoc"/>
</dbReference>
<feature type="domain" description="PRC-barrel" evidence="2">
    <location>
        <begin position="17"/>
        <end position="77"/>
    </location>
</feature>
<gene>
    <name evidence="4" type="ORF">BN1051_02602</name>
</gene>
<proteinExistence type="predicted"/>
<dbReference type="InterPro" id="IPR014747">
    <property type="entry name" value="Bac_photo_RC_H_C"/>
</dbReference>
<feature type="region of interest" description="Disordered" evidence="1">
    <location>
        <begin position="253"/>
        <end position="335"/>
    </location>
</feature>
<dbReference type="Pfam" id="PF09557">
    <property type="entry name" value="DUF2382"/>
    <property type="match status" value="1"/>
</dbReference>
<feature type="compositionally biased region" description="Low complexity" evidence="1">
    <location>
        <begin position="303"/>
        <end position="313"/>
    </location>
</feature>
<dbReference type="InterPro" id="IPR027275">
    <property type="entry name" value="PRC-brl_dom"/>
</dbReference>
<name>A0A078MSI4_9MICC</name>
<evidence type="ECO:0000256" key="1">
    <source>
        <dbReference type="SAM" id="MobiDB-lite"/>
    </source>
</evidence>
<dbReference type="InterPro" id="IPR019060">
    <property type="entry name" value="DUF2382"/>
</dbReference>
<dbReference type="Gene3D" id="3.90.50.10">
    <property type="entry name" value="Photosynthetic Reaction Center, subunit H, domain 2"/>
    <property type="match status" value="1"/>
</dbReference>
<feature type="compositionally biased region" description="Low complexity" evidence="1">
    <location>
        <begin position="109"/>
        <end position="120"/>
    </location>
</feature>
<dbReference type="PANTHER" id="PTHR38463:SF1">
    <property type="entry name" value="STRESS RESPONSE PROTEIN YSNF"/>
    <property type="match status" value="1"/>
</dbReference>
<dbReference type="SUPFAM" id="SSF50346">
    <property type="entry name" value="PRC-barrel domain"/>
    <property type="match status" value="1"/>
</dbReference>
<accession>A0A078MSI4</accession>
<dbReference type="PANTHER" id="PTHR38463">
    <property type="entry name" value="STRESS RESPONSE PROTEIN YSNF"/>
    <property type="match status" value="1"/>
</dbReference>